<gene>
    <name evidence="1" type="ORF">DB32_000264</name>
</gene>
<evidence type="ECO:0000313" key="2">
    <source>
        <dbReference type="Proteomes" id="UP000034883"/>
    </source>
</evidence>
<dbReference type="RefSeq" id="WP_053230589.1">
    <property type="nucleotide sequence ID" value="NZ_CP011125.1"/>
</dbReference>
<dbReference type="KEGG" id="samy:DB32_000264"/>
<reference evidence="1 2" key="1">
    <citation type="submission" date="2015-03" db="EMBL/GenBank/DDBJ databases">
        <title>Genome assembly of Sandaracinus amylolyticus DSM 53668.</title>
        <authorList>
            <person name="Sharma G."/>
            <person name="Subramanian S."/>
        </authorList>
    </citation>
    <scope>NUCLEOTIDE SEQUENCE [LARGE SCALE GENOMIC DNA]</scope>
    <source>
        <strain evidence="1 2">DSM 53668</strain>
    </source>
</reference>
<keyword evidence="2" id="KW-1185">Reference proteome</keyword>
<dbReference type="AlphaFoldDB" id="A0A0F6VZ31"/>
<dbReference type="InterPro" id="IPR009078">
    <property type="entry name" value="Ferritin-like_SF"/>
</dbReference>
<dbReference type="Proteomes" id="UP000034883">
    <property type="component" value="Chromosome"/>
</dbReference>
<proteinExistence type="predicted"/>
<evidence type="ECO:0000313" key="1">
    <source>
        <dbReference type="EMBL" id="AKF03115.1"/>
    </source>
</evidence>
<dbReference type="OrthoDB" id="5497493at2"/>
<sequence length="438" mass="46664">MRPSPSLIELVTAHRAPVTRMLRAIAGASIAATLGGCAESHFSHPDFASSPSCGSMSWRPLGAIETPAPHAHLALVSNTLLERIASVVDETGTRCGDATDATTCTEAFDAATIPTSEGSRHVISTDGDQVEAWTGRARFVELLGTIDTSDEALMVVWSEGFEVRCGTVSRSAVREVEGGFEVIATKEVRSCNPIVTRRFVLFVNDAGEIEEITSEEIERIEGACAGRRPEGLEPARGDRGRGALGRYLAEIARLEASAVIAFDVMERELRALAAPEALLRAVREARADEVRHAEVTSALARARGGNVEAPVVAPRALRDARAIALENAVEGCVRETFGAIVGLHQAACAEDLELRNAMRVIAEDELRHADVSWRLAAWLEPRLDDAARAEVDRARAAALDELRTEVAIDPAPGLARAAGLPSARVAAGIVDRIARAIG</sequence>
<organism evidence="1 2">
    <name type="scientific">Sandaracinus amylolyticus</name>
    <dbReference type="NCBI Taxonomy" id="927083"/>
    <lineage>
        <taxon>Bacteria</taxon>
        <taxon>Pseudomonadati</taxon>
        <taxon>Myxococcota</taxon>
        <taxon>Polyangia</taxon>
        <taxon>Polyangiales</taxon>
        <taxon>Sandaracinaceae</taxon>
        <taxon>Sandaracinus</taxon>
    </lineage>
</organism>
<dbReference type="EMBL" id="CP011125">
    <property type="protein sequence ID" value="AKF03115.1"/>
    <property type="molecule type" value="Genomic_DNA"/>
</dbReference>
<accession>A0A0F6VZ31</accession>
<keyword evidence="1" id="KW-0449">Lipoprotein</keyword>
<dbReference type="SUPFAM" id="SSF47240">
    <property type="entry name" value="Ferritin-like"/>
    <property type="match status" value="1"/>
</dbReference>
<dbReference type="CDD" id="cd00657">
    <property type="entry name" value="Ferritin_like"/>
    <property type="match status" value="1"/>
</dbReference>
<protein>
    <submittedName>
        <fullName evidence="1">Putative lipoprotein</fullName>
    </submittedName>
</protein>
<name>A0A0F6VZ31_9BACT</name>
<dbReference type="STRING" id="927083.DB32_000264"/>